<dbReference type="Proteomes" id="UP000528286">
    <property type="component" value="Unassembled WGS sequence"/>
</dbReference>
<dbReference type="PANTHER" id="PTHR43085:SF49">
    <property type="entry name" value="5-DEHYDRO-2-DEOXYGLUCONOKINASE"/>
    <property type="match status" value="1"/>
</dbReference>
<dbReference type="InterPro" id="IPR013785">
    <property type="entry name" value="Aldolase_TIM"/>
</dbReference>
<evidence type="ECO:0000256" key="3">
    <source>
        <dbReference type="ARBA" id="ARBA00022741"/>
    </source>
</evidence>
<sequence>MATARFKDNAPLDVITIGRCSVDLYGQQTGSRLEDIASFAKSVGGCPANIAIGTARLGLKSALVTRVGDEQMGNFVREQMEREGVDTRGIVVDQERLTALVILSVENDKTFPLIFYRENCADMALCEDDIDEDFIRSSKAVLVSGTHFSKPGPDAAQRKAMRIARENGGKVIFDIDYRPNLWGLAGHRAGEERYIASDKVSAHLKTVLPQCDLIVGTEEEVLIASGESDLLSALRTIRSLSDATIVLKRGPMGCIVYEGEITDNLEDGIVGKGFPIEVYNVLGAGDSFMSGLLSGWLKGRDWKDAATRANACGAFAVSRLLCSPEIPTAEELEFFLRNGSKEHALRKDEALNHVHWATTRRKEIPLLMALAIDHRSQLVSVADELNVPHQRINAFKRLAVSAAARVAEGREGYGMLIDERFGREAFFDAAKKNFSWIGRPVELPGSRPLRYEFSQDIGSQLVEWPVDHCIKALCFYHPDDPAALKAEQQEKLRSLYEAARKVGRELLVEIIAGKNGPLNDTTISTAIAELYALGIKPDWWKLEPQASPAAWKNIEAVIEAHDPWCRGIVLLGLEAPAAELEKAFRATLASPMVKGFAVGRTIFAHAARQWLSGQMTDEQAIADMAARFGELTAAWLKTRGL</sequence>
<dbReference type="PANTHER" id="PTHR43085">
    <property type="entry name" value="HEXOKINASE FAMILY MEMBER"/>
    <property type="match status" value="1"/>
</dbReference>
<keyword evidence="9" id="KW-1185">Reference proteome</keyword>
<dbReference type="InterPro" id="IPR029056">
    <property type="entry name" value="Ribokinase-like"/>
</dbReference>
<comment type="similarity">
    <text evidence="1">Belongs to the carbohydrate kinase PfkB family.</text>
</comment>
<keyword evidence="5" id="KW-0067">ATP-binding</keyword>
<dbReference type="AlphaFoldDB" id="A0A7W6J6E0"/>
<accession>A0A7W6J6E0</accession>
<evidence type="ECO:0000256" key="5">
    <source>
        <dbReference type="ARBA" id="ARBA00022840"/>
    </source>
</evidence>
<dbReference type="NCBIfam" id="TIGR04382">
    <property type="entry name" value="myo_inos_iolC_N"/>
    <property type="match status" value="1"/>
</dbReference>
<dbReference type="InterPro" id="IPR050306">
    <property type="entry name" value="PfkB_Carbo_kinase"/>
</dbReference>
<protein>
    <submittedName>
        <fullName evidence="8">5-dehydro-2-deoxygluconokinase</fullName>
        <ecNumber evidence="8">2.7.1.92</ecNumber>
    </submittedName>
</protein>
<dbReference type="Pfam" id="PF09863">
    <property type="entry name" value="DUF2090"/>
    <property type="match status" value="1"/>
</dbReference>
<evidence type="ECO:0000256" key="2">
    <source>
        <dbReference type="ARBA" id="ARBA00022679"/>
    </source>
</evidence>
<dbReference type="Gene3D" id="3.40.1190.20">
    <property type="match status" value="1"/>
</dbReference>
<dbReference type="InterPro" id="IPR002173">
    <property type="entry name" value="Carboh/pur_kinase_PfkB_CS"/>
</dbReference>
<evidence type="ECO:0000259" key="7">
    <source>
        <dbReference type="Pfam" id="PF09863"/>
    </source>
</evidence>
<organism evidence="8 9">
    <name type="scientific">Gellertiella hungarica</name>
    <dbReference type="NCBI Taxonomy" id="1572859"/>
    <lineage>
        <taxon>Bacteria</taxon>
        <taxon>Pseudomonadati</taxon>
        <taxon>Pseudomonadota</taxon>
        <taxon>Alphaproteobacteria</taxon>
        <taxon>Hyphomicrobiales</taxon>
        <taxon>Rhizobiaceae</taxon>
        <taxon>Gellertiella</taxon>
    </lineage>
</organism>
<keyword evidence="3" id="KW-0547">Nucleotide-binding</keyword>
<reference evidence="8 9" key="1">
    <citation type="submission" date="2020-08" db="EMBL/GenBank/DDBJ databases">
        <title>Genomic Encyclopedia of Type Strains, Phase IV (KMG-IV): sequencing the most valuable type-strain genomes for metagenomic binning, comparative biology and taxonomic classification.</title>
        <authorList>
            <person name="Goeker M."/>
        </authorList>
    </citation>
    <scope>NUCLEOTIDE SEQUENCE [LARGE SCALE GENOMIC DNA]</scope>
    <source>
        <strain evidence="8 9">DSM 29853</strain>
    </source>
</reference>
<dbReference type="CDD" id="cd01166">
    <property type="entry name" value="KdgK"/>
    <property type="match status" value="1"/>
</dbReference>
<feature type="domain" description="DUF2090" evidence="7">
    <location>
        <begin position="331"/>
        <end position="638"/>
    </location>
</feature>
<dbReference type="GO" id="GO:0047590">
    <property type="term" value="F:5-dehydro-2-deoxygluconokinase activity"/>
    <property type="evidence" value="ECO:0007669"/>
    <property type="project" value="UniProtKB-EC"/>
</dbReference>
<keyword evidence="2 8" id="KW-0808">Transferase</keyword>
<keyword evidence="4 8" id="KW-0418">Kinase</keyword>
<dbReference type="InterPro" id="IPR030830">
    <property type="entry name" value="Myo_inos_IolC"/>
</dbReference>
<evidence type="ECO:0000256" key="4">
    <source>
        <dbReference type="ARBA" id="ARBA00022777"/>
    </source>
</evidence>
<dbReference type="PROSITE" id="PS00584">
    <property type="entry name" value="PFKB_KINASES_2"/>
    <property type="match status" value="1"/>
</dbReference>
<dbReference type="EMBL" id="JACIEZ010000005">
    <property type="protein sequence ID" value="MBB4065651.1"/>
    <property type="molecule type" value="Genomic_DNA"/>
</dbReference>
<dbReference type="Pfam" id="PF00294">
    <property type="entry name" value="PfkB"/>
    <property type="match status" value="1"/>
</dbReference>
<proteinExistence type="inferred from homology"/>
<dbReference type="RefSeq" id="WP_183366943.1">
    <property type="nucleotide sequence ID" value="NZ_JACIEZ010000005.1"/>
</dbReference>
<comment type="caution">
    <text evidence="8">The sequence shown here is derived from an EMBL/GenBank/DDBJ whole genome shotgun (WGS) entry which is preliminary data.</text>
</comment>
<dbReference type="Gene3D" id="3.20.20.70">
    <property type="entry name" value="Aldolase class I"/>
    <property type="match status" value="1"/>
</dbReference>
<name>A0A7W6J6E0_9HYPH</name>
<dbReference type="InterPro" id="IPR023314">
    <property type="entry name" value="Myo_inos_IolC-like_sf"/>
</dbReference>
<evidence type="ECO:0000313" key="9">
    <source>
        <dbReference type="Proteomes" id="UP000528286"/>
    </source>
</evidence>
<dbReference type="SUPFAM" id="SSF53613">
    <property type="entry name" value="Ribokinase-like"/>
    <property type="match status" value="1"/>
</dbReference>
<evidence type="ECO:0000259" key="6">
    <source>
        <dbReference type="Pfam" id="PF00294"/>
    </source>
</evidence>
<dbReference type="EC" id="2.7.1.92" evidence="8"/>
<dbReference type="InterPro" id="IPR011611">
    <property type="entry name" value="PfkB_dom"/>
</dbReference>
<gene>
    <name evidence="8" type="ORF">GGR23_002858</name>
</gene>
<evidence type="ECO:0000256" key="1">
    <source>
        <dbReference type="ARBA" id="ARBA00010688"/>
    </source>
</evidence>
<dbReference type="GO" id="GO:0005524">
    <property type="term" value="F:ATP binding"/>
    <property type="evidence" value="ECO:0007669"/>
    <property type="project" value="UniProtKB-KW"/>
</dbReference>
<dbReference type="Gene3D" id="2.20.150.10">
    <property type="entry name" value="putative 5-dehydro-2- deoxygluconokinase"/>
    <property type="match status" value="1"/>
</dbReference>
<dbReference type="PROSITE" id="PS00583">
    <property type="entry name" value="PFKB_KINASES_1"/>
    <property type="match status" value="1"/>
</dbReference>
<evidence type="ECO:0000313" key="8">
    <source>
        <dbReference type="EMBL" id="MBB4065651.1"/>
    </source>
</evidence>
<feature type="domain" description="Carbohydrate kinase PfkB" evidence="6">
    <location>
        <begin position="13"/>
        <end position="328"/>
    </location>
</feature>
<dbReference type="InterPro" id="IPR018659">
    <property type="entry name" value="DUF2090"/>
</dbReference>